<proteinExistence type="predicted"/>
<keyword evidence="2" id="KW-1185">Reference proteome</keyword>
<name>A0A1H1HAV8_9BURK</name>
<dbReference type="Proteomes" id="UP000199365">
    <property type="component" value="Unassembled WGS sequence"/>
</dbReference>
<dbReference type="EMBL" id="FNKX01000001">
    <property type="protein sequence ID" value="SDR22584.1"/>
    <property type="molecule type" value="Genomic_DNA"/>
</dbReference>
<evidence type="ECO:0000313" key="1">
    <source>
        <dbReference type="EMBL" id="SDR22584.1"/>
    </source>
</evidence>
<gene>
    <name evidence="1" type="ORF">SAMN05445850_3411</name>
</gene>
<sequence>MLLFVKSVCKKRRTAPAGLTGKPFTAASVAMSDVRQHLSPRDRLELLCWLTCGSLGAYYLNEDWPDAAFHVQSAHKWLDRRAREADWLCVAKLSATAVEIARRHARFVDADWARDAVEEILDTDELDPQARLVRQVLADCQNALADKRIAD</sequence>
<organism evidence="1 2">
    <name type="scientific">Paraburkholderia tuberum</name>
    <dbReference type="NCBI Taxonomy" id="157910"/>
    <lineage>
        <taxon>Bacteria</taxon>
        <taxon>Pseudomonadati</taxon>
        <taxon>Pseudomonadota</taxon>
        <taxon>Betaproteobacteria</taxon>
        <taxon>Burkholderiales</taxon>
        <taxon>Burkholderiaceae</taxon>
        <taxon>Paraburkholderia</taxon>
    </lineage>
</organism>
<accession>A0A1H1HAV8</accession>
<evidence type="ECO:0000313" key="2">
    <source>
        <dbReference type="Proteomes" id="UP000199365"/>
    </source>
</evidence>
<dbReference type="AlphaFoldDB" id="A0A1H1HAV8"/>
<protein>
    <submittedName>
        <fullName evidence="1">Uncharacterized protein</fullName>
    </submittedName>
</protein>
<reference evidence="2" key="1">
    <citation type="submission" date="2016-10" db="EMBL/GenBank/DDBJ databases">
        <authorList>
            <person name="Varghese N."/>
            <person name="Submissions S."/>
        </authorList>
    </citation>
    <scope>NUCLEOTIDE SEQUENCE [LARGE SCALE GENOMIC DNA]</scope>
    <source>
        <strain evidence="2">DUS833</strain>
    </source>
</reference>